<accession>A0A6A5BX12</accession>
<organism evidence="1 2">
    <name type="scientific">Naegleria fowleri</name>
    <name type="common">Brain eating amoeba</name>
    <dbReference type="NCBI Taxonomy" id="5763"/>
    <lineage>
        <taxon>Eukaryota</taxon>
        <taxon>Discoba</taxon>
        <taxon>Heterolobosea</taxon>
        <taxon>Tetramitia</taxon>
        <taxon>Eutetramitia</taxon>
        <taxon>Vahlkampfiidae</taxon>
        <taxon>Naegleria</taxon>
    </lineage>
</organism>
<dbReference type="VEuPathDB" id="AmoebaDB:NF0013380"/>
<dbReference type="Proteomes" id="UP000444721">
    <property type="component" value="Unassembled WGS sequence"/>
</dbReference>
<evidence type="ECO:0000313" key="2">
    <source>
        <dbReference type="Proteomes" id="UP000444721"/>
    </source>
</evidence>
<dbReference type="OrthoDB" id="10329245at2759"/>
<dbReference type="VEuPathDB" id="AmoebaDB:FDP41_001029"/>
<keyword evidence="2" id="KW-1185">Reference proteome</keyword>
<dbReference type="InterPro" id="IPR032675">
    <property type="entry name" value="LRR_dom_sf"/>
</dbReference>
<dbReference type="Gene3D" id="3.80.10.10">
    <property type="entry name" value="Ribonuclease Inhibitor"/>
    <property type="match status" value="1"/>
</dbReference>
<gene>
    <name evidence="1" type="ORF">FDP41_001029</name>
</gene>
<evidence type="ECO:0000313" key="1">
    <source>
        <dbReference type="EMBL" id="KAF0979876.1"/>
    </source>
</evidence>
<dbReference type="AlphaFoldDB" id="A0A6A5BX12"/>
<protein>
    <submittedName>
        <fullName evidence="1">Uncharacterized protein</fullName>
    </submittedName>
</protein>
<comment type="caution">
    <text evidence="1">The sequence shown here is derived from an EMBL/GenBank/DDBJ whole genome shotgun (WGS) entry which is preliminary data.</text>
</comment>
<proteinExistence type="predicted"/>
<sequence length="549" mass="64781">MHQENQSPQPSNDESEDNEELFCNDIYQLSNHEFISKYSTSRSSSYDFTCIPTDVLCFIILQYLDWKTVFQSCLLVNKDFYRKIANNRQLFINLYNELFVMKKEEIESLTLESPAFKHKRIFTGGFSYDTKLYGGLLYPNEHYHFCEDYEYCNLDEKGFQTMKRVLERLYIKNCTMTEQKLMLIKKTWENSVSILRKNNSAISSAPSSSSRRLKKNENQALLALIKKIIKDRLFMRKYFNHELKSKYFGKRSHHYYYYTQHMNRKEAIEFTETLPDVTQQLEEIFYYADCEQYQGYQWYELEEIVLGHKSTFNGVAIEFLNFMEPIREDFPLNNIVSLFCHNLVDYESMISYLYNPDPQQFFKLCPNLKAFASRGRYNSLSPIRSNHLSIVVLVSGGMDSKTLTSVLDCHFPHLKHLELWFGDTRYGNNILREHLEGFLSEKEHGKFPILEYFGIRNCENIHLFIPLIGKSAILSRIRILDVSLSAIYLEDIQELLSILKTRTRQSFPILEAIDFHRCARVPPEVIQEFIELEIMIDVGYSSRYIAAGE</sequence>
<dbReference type="GeneID" id="68108247"/>
<reference evidence="1 2" key="1">
    <citation type="journal article" date="2019" name="Sci. Rep.">
        <title>Nanopore sequencing improves the draft genome of the human pathogenic amoeba Naegleria fowleri.</title>
        <authorList>
            <person name="Liechti N."/>
            <person name="Schurch N."/>
            <person name="Bruggmann R."/>
            <person name="Wittwer M."/>
        </authorList>
    </citation>
    <scope>NUCLEOTIDE SEQUENCE [LARGE SCALE GENOMIC DNA]</scope>
    <source>
        <strain evidence="1 2">ATCC 30894</strain>
    </source>
</reference>
<dbReference type="RefSeq" id="XP_044564589.1">
    <property type="nucleotide sequence ID" value="XM_044700571.1"/>
</dbReference>
<dbReference type="EMBL" id="VFQX01000022">
    <property type="protein sequence ID" value="KAF0979876.1"/>
    <property type="molecule type" value="Genomic_DNA"/>
</dbReference>
<name>A0A6A5BX12_NAEFO</name>
<dbReference type="VEuPathDB" id="AmoebaDB:NfTy_049860"/>